<comment type="caution">
    <text evidence="2">The sequence shown here is derived from an EMBL/GenBank/DDBJ whole genome shotgun (WGS) entry which is preliminary data.</text>
</comment>
<evidence type="ECO:0000256" key="1">
    <source>
        <dbReference type="SAM" id="SignalP"/>
    </source>
</evidence>
<dbReference type="AlphaFoldDB" id="A0A4Q1D501"/>
<proteinExistence type="predicted"/>
<feature type="signal peptide" evidence="1">
    <location>
        <begin position="1"/>
        <end position="22"/>
    </location>
</feature>
<dbReference type="PANTHER" id="PTHR16214">
    <property type="entry name" value="TRANSMEMBRANE PROTEIN 260"/>
    <property type="match status" value="1"/>
</dbReference>
<protein>
    <submittedName>
        <fullName evidence="2">Tetratricopeptide repeat protein</fullName>
    </submittedName>
</protein>
<organism evidence="2 3">
    <name type="scientific">Filimonas effusa</name>
    <dbReference type="NCBI Taxonomy" id="2508721"/>
    <lineage>
        <taxon>Bacteria</taxon>
        <taxon>Pseudomonadati</taxon>
        <taxon>Bacteroidota</taxon>
        <taxon>Chitinophagia</taxon>
        <taxon>Chitinophagales</taxon>
        <taxon>Chitinophagaceae</taxon>
        <taxon>Filimonas</taxon>
    </lineage>
</organism>
<accession>A0A4Q1D501</accession>
<gene>
    <name evidence="2" type="ORF">ESB13_15565</name>
</gene>
<keyword evidence="3" id="KW-1185">Reference proteome</keyword>
<dbReference type="PANTHER" id="PTHR16214:SF3">
    <property type="entry name" value="TRANSMEMBRANE PROTEIN 260"/>
    <property type="match status" value="1"/>
</dbReference>
<keyword evidence="1" id="KW-0732">Signal</keyword>
<dbReference type="InterPro" id="IPR052724">
    <property type="entry name" value="GT117_domain-containing"/>
</dbReference>
<sequence>MNRPRIHLTWIFCLLTCSLVIAQDSEFKRDLEKAKEEMKLNGVDEQPDYNRAIRLLESALAKNDKSAEAWYFYGYALDRLNSADGDAMIRQQLKLTIKSSEAFEKAIAISNDVYTGELLTLDPHTKILTVWGSQAIRYAYDNKPDSSYWALKQASERGGINSTVLQYFRQVLEECSRDAFLFTNGDMYLHYLNYLQTIEKYRTDVNCVDLNLLNARWYPGWLVKKNRLPVSIAPADLEKLDIVRWDVKVVNIQDKNPAHSDTGISWKLWPTYGKKYMLRADRILLNVLQQNAFKKDVFFPGDVPPVMSLFLTDYLECNGLTNKLVTDSLTTELSTLIKRLRKLKYIPSYPKTYLNNRDNIQVLNNYRFTYATAVNLAMKEGKIAIAKDLAQSVQHKYPETTLPFFTEETRKWFQELEKKTEEKAKLE</sequence>
<dbReference type="Proteomes" id="UP000290545">
    <property type="component" value="Unassembled WGS sequence"/>
</dbReference>
<dbReference type="EMBL" id="SDHZ01000002">
    <property type="protein sequence ID" value="RXK83509.1"/>
    <property type="molecule type" value="Genomic_DNA"/>
</dbReference>
<dbReference type="RefSeq" id="WP_129004561.1">
    <property type="nucleotide sequence ID" value="NZ_SDHZ01000002.1"/>
</dbReference>
<dbReference type="SUPFAM" id="SSF48439">
    <property type="entry name" value="Protein prenylyltransferase"/>
    <property type="match status" value="1"/>
</dbReference>
<dbReference type="Gene3D" id="1.25.40.10">
    <property type="entry name" value="Tetratricopeptide repeat domain"/>
    <property type="match status" value="1"/>
</dbReference>
<evidence type="ECO:0000313" key="2">
    <source>
        <dbReference type="EMBL" id="RXK83509.1"/>
    </source>
</evidence>
<evidence type="ECO:0000313" key="3">
    <source>
        <dbReference type="Proteomes" id="UP000290545"/>
    </source>
</evidence>
<dbReference type="InterPro" id="IPR011990">
    <property type="entry name" value="TPR-like_helical_dom_sf"/>
</dbReference>
<feature type="chain" id="PRO_5020435795" evidence="1">
    <location>
        <begin position="23"/>
        <end position="427"/>
    </location>
</feature>
<reference evidence="2 3" key="1">
    <citation type="submission" date="2019-01" db="EMBL/GenBank/DDBJ databases">
        <title>Filimonas sp. strain TTM-71.</title>
        <authorList>
            <person name="Chen W.-M."/>
        </authorList>
    </citation>
    <scope>NUCLEOTIDE SEQUENCE [LARGE SCALE GENOMIC DNA]</scope>
    <source>
        <strain evidence="2 3">TTM-71</strain>
    </source>
</reference>
<dbReference type="OrthoDB" id="1398645at2"/>
<name>A0A4Q1D501_9BACT</name>